<feature type="transmembrane region" description="Helical" evidence="8">
    <location>
        <begin position="296"/>
        <end position="324"/>
    </location>
</feature>
<keyword evidence="4 8" id="KW-0812">Transmembrane</keyword>
<evidence type="ECO:0000256" key="1">
    <source>
        <dbReference type="ARBA" id="ARBA00004651"/>
    </source>
</evidence>
<dbReference type="PANTHER" id="PTHR32024:SF1">
    <property type="entry name" value="KTR SYSTEM POTASSIUM UPTAKE PROTEIN B"/>
    <property type="match status" value="1"/>
</dbReference>
<feature type="transmembrane region" description="Helical" evidence="8">
    <location>
        <begin position="122"/>
        <end position="144"/>
    </location>
</feature>
<evidence type="ECO:0000256" key="7">
    <source>
        <dbReference type="ARBA" id="ARBA00023136"/>
    </source>
</evidence>
<organism evidence="9 10">
    <name type="scientific">Sediminicoccus rosea</name>
    <dbReference type="NCBI Taxonomy" id="1225128"/>
    <lineage>
        <taxon>Bacteria</taxon>
        <taxon>Pseudomonadati</taxon>
        <taxon>Pseudomonadota</taxon>
        <taxon>Alphaproteobacteria</taxon>
        <taxon>Acetobacterales</taxon>
        <taxon>Roseomonadaceae</taxon>
        <taxon>Sediminicoccus</taxon>
    </lineage>
</organism>
<dbReference type="RefSeq" id="WP_318649835.1">
    <property type="nucleotide sequence ID" value="NZ_CP137852.1"/>
</dbReference>
<keyword evidence="5 8" id="KW-1133">Transmembrane helix</keyword>
<evidence type="ECO:0000313" key="10">
    <source>
        <dbReference type="Proteomes" id="UP001305521"/>
    </source>
</evidence>
<dbReference type="Proteomes" id="UP001305521">
    <property type="component" value="Chromosome"/>
</dbReference>
<feature type="transmembrane region" description="Helical" evidence="8">
    <location>
        <begin position="12"/>
        <end position="32"/>
    </location>
</feature>
<keyword evidence="2" id="KW-0813">Transport</keyword>
<evidence type="ECO:0000256" key="5">
    <source>
        <dbReference type="ARBA" id="ARBA00022989"/>
    </source>
</evidence>
<keyword evidence="10" id="KW-1185">Reference proteome</keyword>
<evidence type="ECO:0000256" key="4">
    <source>
        <dbReference type="ARBA" id="ARBA00022692"/>
    </source>
</evidence>
<feature type="transmembrane region" description="Helical" evidence="8">
    <location>
        <begin position="189"/>
        <end position="208"/>
    </location>
</feature>
<sequence length="443" mass="46311">MPSALTHPARLVPLAFLLVIMLGTALLMLPVARADGGGAPFVTALFTATSALCVTGLIVQDTATYWSAFGHVVILALVQVGGFGIMSAATLLSMLVTRRLRLSTRLTAQAESRALALGDVTAVLRLVAVVALVAQASLATMLALRLRLAHGEAWEDALWNGAFHAVSAFNNAGFSTYSEGMARFALDPLILLPVMLGVLLGGIGMPVLHDIRRAPRTPARWSLHTKLTLAGSALLLPIGWAATLLYEWGNPATLGALDPAARVLNAGFHAVMMRSGGFNAVDVGQMTDQTLGVTSALMLIGGGSAGTAGGIKITTFVIMLLLILAEVRGEPDSVAFGRRVSPEVQRQAVTVVLLAVGMVGLGTLLLLSLAQVHLRDAMFEVVSAFATVGLSTGITGQLPPSAHLLLVALMFVGRVGTITVATALALRGRRNPFRYPEERPIVG</sequence>
<evidence type="ECO:0000256" key="6">
    <source>
        <dbReference type="ARBA" id="ARBA00023065"/>
    </source>
</evidence>
<protein>
    <submittedName>
        <fullName evidence="9">Potassium transporter TrkG</fullName>
    </submittedName>
</protein>
<keyword evidence="7 8" id="KW-0472">Membrane</keyword>
<keyword evidence="6" id="KW-0406">Ion transport</keyword>
<feature type="transmembrane region" description="Helical" evidence="8">
    <location>
        <begin position="404"/>
        <end position="426"/>
    </location>
</feature>
<dbReference type="InterPro" id="IPR003445">
    <property type="entry name" value="Cat_transpt"/>
</dbReference>
<dbReference type="Pfam" id="PF02386">
    <property type="entry name" value="TrkH"/>
    <property type="match status" value="1"/>
</dbReference>
<evidence type="ECO:0000256" key="2">
    <source>
        <dbReference type="ARBA" id="ARBA00022448"/>
    </source>
</evidence>
<proteinExistence type="predicted"/>
<name>A0ABZ0PKG3_9PROT</name>
<keyword evidence="3" id="KW-1003">Cell membrane</keyword>
<evidence type="ECO:0000256" key="3">
    <source>
        <dbReference type="ARBA" id="ARBA00022475"/>
    </source>
</evidence>
<feature type="transmembrane region" description="Helical" evidence="8">
    <location>
        <begin position="344"/>
        <end position="367"/>
    </location>
</feature>
<evidence type="ECO:0000256" key="8">
    <source>
        <dbReference type="SAM" id="Phobius"/>
    </source>
</evidence>
<feature type="transmembrane region" description="Helical" evidence="8">
    <location>
        <begin position="39"/>
        <end position="59"/>
    </location>
</feature>
<dbReference type="EMBL" id="CP137852">
    <property type="protein sequence ID" value="WPB85857.1"/>
    <property type="molecule type" value="Genomic_DNA"/>
</dbReference>
<evidence type="ECO:0000313" key="9">
    <source>
        <dbReference type="EMBL" id="WPB85857.1"/>
    </source>
</evidence>
<gene>
    <name evidence="9" type="ORF">R9Z33_03040</name>
</gene>
<comment type="subcellular location">
    <subcellularLocation>
        <location evidence="1">Cell membrane</location>
        <topology evidence="1">Multi-pass membrane protein</topology>
    </subcellularLocation>
</comment>
<feature type="transmembrane region" description="Helical" evidence="8">
    <location>
        <begin position="229"/>
        <end position="246"/>
    </location>
</feature>
<accession>A0ABZ0PKG3</accession>
<reference evidence="9 10" key="1">
    <citation type="submission" date="2023-11" db="EMBL/GenBank/DDBJ databases">
        <title>Arctic aerobic anoxygenic photoheterotroph Sediminicoccus rosea KRV36 adapts its photosynthesis to long days of polar summer.</title>
        <authorList>
            <person name="Tomasch J."/>
            <person name="Kopejtka K."/>
            <person name="Bily T."/>
            <person name="Gardiner A.T."/>
            <person name="Gardian Z."/>
            <person name="Shivaramu S."/>
            <person name="Koblizek M."/>
            <person name="Engelhardt F."/>
            <person name="Kaftan D."/>
        </authorList>
    </citation>
    <scope>NUCLEOTIDE SEQUENCE [LARGE SCALE GENOMIC DNA]</scope>
    <source>
        <strain evidence="9 10">R-30</strain>
    </source>
</reference>
<feature type="transmembrane region" description="Helical" evidence="8">
    <location>
        <begin position="65"/>
        <end position="96"/>
    </location>
</feature>
<dbReference type="PANTHER" id="PTHR32024">
    <property type="entry name" value="TRK SYSTEM POTASSIUM UPTAKE PROTEIN TRKG-RELATED"/>
    <property type="match status" value="1"/>
</dbReference>